<proteinExistence type="predicted"/>
<gene>
    <name evidence="2" type="ORF">C811_01556</name>
</gene>
<dbReference type="Proteomes" id="UP000014204">
    <property type="component" value="Unassembled WGS sequence"/>
</dbReference>
<name>R9KXV3_9ACTN</name>
<sequence length="143" mass="16703">MIRETPNFTFEQELACPRCGGMLRKLYVQDNRGRHKRQVQTGKRPEKKGPWGPDDVLEEVTEKTGRYTARRTGRVWVHKVEFMCSKCCCHISRGQAVPHEFAEDELPYDFYQEPYGEYLPEEEPKPEETATDPGDPYDLSDLF</sequence>
<dbReference type="EMBL" id="ASSY01000008">
    <property type="protein sequence ID" value="EOS51138.1"/>
    <property type="molecule type" value="Genomic_DNA"/>
</dbReference>
<keyword evidence="3" id="KW-1185">Reference proteome</keyword>
<dbReference type="STRING" id="1235794.C811_01556"/>
<evidence type="ECO:0000256" key="1">
    <source>
        <dbReference type="SAM" id="MobiDB-lite"/>
    </source>
</evidence>
<feature type="region of interest" description="Disordered" evidence="1">
    <location>
        <begin position="115"/>
        <end position="143"/>
    </location>
</feature>
<evidence type="ECO:0000313" key="2">
    <source>
        <dbReference type="EMBL" id="EOS51138.1"/>
    </source>
</evidence>
<organism evidence="2 3">
    <name type="scientific">Adlercreutzia caecimuris B7</name>
    <dbReference type="NCBI Taxonomy" id="1235794"/>
    <lineage>
        <taxon>Bacteria</taxon>
        <taxon>Bacillati</taxon>
        <taxon>Actinomycetota</taxon>
        <taxon>Coriobacteriia</taxon>
        <taxon>Eggerthellales</taxon>
        <taxon>Eggerthellaceae</taxon>
        <taxon>Adlercreutzia</taxon>
    </lineage>
</organism>
<protein>
    <submittedName>
        <fullName evidence="2">Uncharacterized protein</fullName>
    </submittedName>
</protein>
<evidence type="ECO:0000313" key="3">
    <source>
        <dbReference type="Proteomes" id="UP000014204"/>
    </source>
</evidence>
<reference evidence="2 3" key="1">
    <citation type="submission" date="2013-04" db="EMBL/GenBank/DDBJ databases">
        <title>The Genome Sequence of Enterorhabdus caecimuris B7.</title>
        <authorList>
            <consortium name="The Broad Institute Genomics Platform"/>
            <consortium name="The Broad Institute Genome Sequencing Center for Infectious Disease"/>
            <person name="Earl A."/>
            <person name="Xavier R."/>
            <person name="Elson C."/>
            <person name="Duck W."/>
            <person name="Walker B."/>
            <person name="Young S."/>
            <person name="Zeng Q."/>
            <person name="Gargeya S."/>
            <person name="Fitzgerald M."/>
            <person name="Haas B."/>
            <person name="Abouelleil A."/>
            <person name="Allen A.W."/>
            <person name="Alvarado L."/>
            <person name="Arachchi H.M."/>
            <person name="Berlin A.M."/>
            <person name="Chapman S.B."/>
            <person name="Gainer-Dewar J."/>
            <person name="Goldberg J."/>
            <person name="Griggs A."/>
            <person name="Gujja S."/>
            <person name="Hansen M."/>
            <person name="Howarth C."/>
            <person name="Imamovic A."/>
            <person name="Ireland A."/>
            <person name="Larimer J."/>
            <person name="McCowan C."/>
            <person name="Murphy C."/>
            <person name="Pearson M."/>
            <person name="Poon T.W."/>
            <person name="Priest M."/>
            <person name="Roberts A."/>
            <person name="Saif S."/>
            <person name="Shea T."/>
            <person name="Sisk P."/>
            <person name="Sykes S."/>
            <person name="Wortman J."/>
            <person name="Nusbaum C."/>
            <person name="Birren B."/>
        </authorList>
    </citation>
    <scope>NUCLEOTIDE SEQUENCE [LARGE SCALE GENOMIC DNA]</scope>
    <source>
        <strain evidence="2 3">B7</strain>
    </source>
</reference>
<dbReference type="GeneID" id="82191031"/>
<dbReference type="AlphaFoldDB" id="R9KXV3"/>
<dbReference type="RefSeq" id="WP_016309756.1">
    <property type="nucleotide sequence ID" value="NZ_KE159646.1"/>
</dbReference>
<dbReference type="HOGENOM" id="CLU_1803112_0_0_11"/>
<accession>R9KXV3</accession>
<feature type="region of interest" description="Disordered" evidence="1">
    <location>
        <begin position="34"/>
        <end position="56"/>
    </location>
</feature>
<comment type="caution">
    <text evidence="2">The sequence shown here is derived from an EMBL/GenBank/DDBJ whole genome shotgun (WGS) entry which is preliminary data.</text>
</comment>